<feature type="compositionally biased region" description="Acidic residues" evidence="1">
    <location>
        <begin position="33"/>
        <end position="50"/>
    </location>
</feature>
<sequence>MGRSEEPDKKQEAGGDARDIGEDVPEERNAPMDGEDEDEVPELDEGFEDERDVRCSEQSVWSVY</sequence>
<feature type="region of interest" description="Disordered" evidence="1">
    <location>
        <begin position="1"/>
        <end position="64"/>
    </location>
</feature>
<keyword evidence="3" id="KW-1185">Reference proteome</keyword>
<gene>
    <name evidence="2" type="ORF">BIW11_00500</name>
</gene>
<evidence type="ECO:0000256" key="1">
    <source>
        <dbReference type="SAM" id="MobiDB-lite"/>
    </source>
</evidence>
<name>A0A1V9XU78_9ACAR</name>
<evidence type="ECO:0000313" key="2">
    <source>
        <dbReference type="EMBL" id="OQR77044.1"/>
    </source>
</evidence>
<reference evidence="2 3" key="1">
    <citation type="journal article" date="2017" name="Gigascience">
        <title>Draft genome of the honey bee ectoparasitic mite, Tropilaelaps mercedesae, is shaped by the parasitic life history.</title>
        <authorList>
            <person name="Dong X."/>
            <person name="Armstrong S.D."/>
            <person name="Xia D."/>
            <person name="Makepeace B.L."/>
            <person name="Darby A.C."/>
            <person name="Kadowaki T."/>
        </authorList>
    </citation>
    <scope>NUCLEOTIDE SEQUENCE [LARGE SCALE GENOMIC DNA]</scope>
    <source>
        <strain evidence="2">Wuxi-XJTLU</strain>
    </source>
</reference>
<feature type="compositionally biased region" description="Basic and acidic residues" evidence="1">
    <location>
        <begin position="1"/>
        <end position="30"/>
    </location>
</feature>
<dbReference type="EMBL" id="MNPL01004012">
    <property type="protein sequence ID" value="OQR77044.1"/>
    <property type="molecule type" value="Genomic_DNA"/>
</dbReference>
<accession>A0A1V9XU78</accession>
<dbReference type="Proteomes" id="UP000192247">
    <property type="component" value="Unassembled WGS sequence"/>
</dbReference>
<proteinExistence type="predicted"/>
<dbReference type="InParanoid" id="A0A1V9XU78"/>
<dbReference type="AlphaFoldDB" id="A0A1V9XU78"/>
<organism evidence="2 3">
    <name type="scientific">Tropilaelaps mercedesae</name>
    <dbReference type="NCBI Taxonomy" id="418985"/>
    <lineage>
        <taxon>Eukaryota</taxon>
        <taxon>Metazoa</taxon>
        <taxon>Ecdysozoa</taxon>
        <taxon>Arthropoda</taxon>
        <taxon>Chelicerata</taxon>
        <taxon>Arachnida</taxon>
        <taxon>Acari</taxon>
        <taxon>Parasitiformes</taxon>
        <taxon>Mesostigmata</taxon>
        <taxon>Gamasina</taxon>
        <taxon>Dermanyssoidea</taxon>
        <taxon>Laelapidae</taxon>
        <taxon>Tropilaelaps</taxon>
    </lineage>
</organism>
<protein>
    <submittedName>
        <fullName evidence="2">Uncharacterized protein</fullName>
    </submittedName>
</protein>
<evidence type="ECO:0000313" key="3">
    <source>
        <dbReference type="Proteomes" id="UP000192247"/>
    </source>
</evidence>
<comment type="caution">
    <text evidence="2">The sequence shown here is derived from an EMBL/GenBank/DDBJ whole genome shotgun (WGS) entry which is preliminary data.</text>
</comment>